<feature type="non-terminal residue" evidence="1">
    <location>
        <position position="62"/>
    </location>
</feature>
<dbReference type="AlphaFoldDB" id="A0A382V447"/>
<name>A0A382V447_9ZZZZ</name>
<reference evidence="1" key="1">
    <citation type="submission" date="2018-05" db="EMBL/GenBank/DDBJ databases">
        <authorList>
            <person name="Lanie J.A."/>
            <person name="Ng W.-L."/>
            <person name="Kazmierczak K.M."/>
            <person name="Andrzejewski T.M."/>
            <person name="Davidsen T.M."/>
            <person name="Wayne K.J."/>
            <person name="Tettelin H."/>
            <person name="Glass J.I."/>
            <person name="Rusch D."/>
            <person name="Podicherti R."/>
            <person name="Tsui H.-C.T."/>
            <person name="Winkler M.E."/>
        </authorList>
    </citation>
    <scope>NUCLEOTIDE SEQUENCE</scope>
</reference>
<evidence type="ECO:0000313" key="1">
    <source>
        <dbReference type="EMBL" id="SVD41244.1"/>
    </source>
</evidence>
<accession>A0A382V447</accession>
<gene>
    <name evidence="1" type="ORF">METZ01_LOCUS394098</name>
</gene>
<dbReference type="EMBL" id="UINC01149030">
    <property type="protein sequence ID" value="SVD41244.1"/>
    <property type="molecule type" value="Genomic_DNA"/>
</dbReference>
<proteinExistence type="predicted"/>
<sequence length="62" mass="7168">MYEKIARHIGHNIEVAYYGNLNAEYLNQPSEIVNVAVECTDCHEVIVDAENPEWAWEDKPVH</sequence>
<organism evidence="1">
    <name type="scientific">marine metagenome</name>
    <dbReference type="NCBI Taxonomy" id="408172"/>
    <lineage>
        <taxon>unclassified sequences</taxon>
        <taxon>metagenomes</taxon>
        <taxon>ecological metagenomes</taxon>
    </lineage>
</organism>
<protein>
    <submittedName>
        <fullName evidence="1">Uncharacterized protein</fullName>
    </submittedName>
</protein>